<dbReference type="CDD" id="cd05498">
    <property type="entry name" value="Bromo_Brdt_II_like"/>
    <property type="match status" value="1"/>
</dbReference>
<feature type="compositionally biased region" description="Polar residues" evidence="3">
    <location>
        <begin position="321"/>
        <end position="358"/>
    </location>
</feature>
<evidence type="ECO:0000313" key="7">
    <source>
        <dbReference type="Proteomes" id="UP000310189"/>
    </source>
</evidence>
<dbReference type="Pfam" id="PF17035">
    <property type="entry name" value="BET"/>
    <property type="match status" value="1"/>
</dbReference>
<dbReference type="PROSITE" id="PS50014">
    <property type="entry name" value="BROMODOMAIN_2"/>
    <property type="match status" value="2"/>
</dbReference>
<dbReference type="InterPro" id="IPR036427">
    <property type="entry name" value="Bromodomain-like_sf"/>
</dbReference>
<feature type="region of interest" description="Disordered" evidence="3">
    <location>
        <begin position="735"/>
        <end position="790"/>
    </location>
</feature>
<evidence type="ECO:0008006" key="8">
    <source>
        <dbReference type="Google" id="ProtNLM"/>
    </source>
</evidence>
<feature type="domain" description="NET" evidence="5">
    <location>
        <begin position="785"/>
        <end position="865"/>
    </location>
</feature>
<reference evidence="6 7" key="1">
    <citation type="submission" date="2019-03" db="EMBL/GenBank/DDBJ databases">
        <title>Sequencing 23 genomes of Wallemia ichthyophaga.</title>
        <authorList>
            <person name="Gostincar C."/>
        </authorList>
    </citation>
    <scope>NUCLEOTIDE SEQUENCE [LARGE SCALE GENOMIC DNA]</scope>
    <source>
        <strain evidence="6 7">EXF-5753</strain>
    </source>
</reference>
<dbReference type="GO" id="GO:0005634">
    <property type="term" value="C:nucleus"/>
    <property type="evidence" value="ECO:0007669"/>
    <property type="project" value="TreeGrafter"/>
</dbReference>
<dbReference type="SMART" id="SM00297">
    <property type="entry name" value="BROMO"/>
    <property type="match status" value="2"/>
</dbReference>
<dbReference type="InterPro" id="IPR050935">
    <property type="entry name" value="Bromo_chromatin_reader"/>
</dbReference>
<feature type="compositionally biased region" description="Polar residues" evidence="3">
    <location>
        <begin position="34"/>
        <end position="44"/>
    </location>
</feature>
<dbReference type="GO" id="GO:0006355">
    <property type="term" value="P:regulation of DNA-templated transcription"/>
    <property type="evidence" value="ECO:0007669"/>
    <property type="project" value="TreeGrafter"/>
</dbReference>
<feature type="compositionally biased region" description="Low complexity" evidence="3">
    <location>
        <begin position="188"/>
        <end position="207"/>
    </location>
</feature>
<comment type="caution">
    <text evidence="6">The sequence shown here is derived from an EMBL/GenBank/DDBJ whole genome shotgun (WGS) entry which is preliminary data.</text>
</comment>
<feature type="domain" description="Bromo" evidence="4">
    <location>
        <begin position="614"/>
        <end position="686"/>
    </location>
</feature>
<dbReference type="InterPro" id="IPR027353">
    <property type="entry name" value="NET_dom"/>
</dbReference>
<dbReference type="PANTHER" id="PTHR22880:SF225">
    <property type="entry name" value="BROMODOMAIN-CONTAINING PROTEIN BET-1-RELATED"/>
    <property type="match status" value="1"/>
</dbReference>
<accession>A0A4T0FCM0</accession>
<dbReference type="InterPro" id="IPR043509">
    <property type="entry name" value="Bromo_Brdt_II"/>
</dbReference>
<dbReference type="AlphaFoldDB" id="A0A4T0FCM0"/>
<feature type="compositionally biased region" description="Pro residues" evidence="3">
    <location>
        <begin position="103"/>
        <end position="117"/>
    </location>
</feature>
<dbReference type="GO" id="GO:0000785">
    <property type="term" value="C:chromatin"/>
    <property type="evidence" value="ECO:0007669"/>
    <property type="project" value="TreeGrafter"/>
</dbReference>
<protein>
    <recommendedName>
        <fullName evidence="8">Bromodomain-containing protein</fullName>
    </recommendedName>
</protein>
<gene>
    <name evidence="6" type="ORF">E3P99_03978</name>
</gene>
<feature type="compositionally biased region" description="Polar residues" evidence="3">
    <location>
        <begin position="539"/>
        <end position="550"/>
    </location>
</feature>
<evidence type="ECO:0000256" key="1">
    <source>
        <dbReference type="ARBA" id="ARBA00023117"/>
    </source>
</evidence>
<feature type="compositionally biased region" description="Low complexity" evidence="3">
    <location>
        <begin position="933"/>
        <end position="950"/>
    </location>
</feature>
<sequence>MSILDDKRPLSEDESSQLSNKRQKFEQAQESDIRSTSNHVSLPLSQVMDAPTTKPLDGPGKPEIFDHFPQHPPAPSEPQLDVKPEVSQPLPDEKPSVQYSQPPQQPTPAPSEPPQLPSEPLQAAPSVPEPPTPQPEAMATPAHVPSDTPQQFPGSDAPQPPVNGDSPAQPAVPAPEPAAQPEAPLPEPAETVPAVAAEGQLQPLSQPLAPPQPQVEQSEAPQPQLGEATVPPPADAVAQDPIEQTHQPVAAQSTEPQPQAMELGAQQAVQDQQPSFEQPVQQETAEEQAQQPSPAVETHPQPPQPFDAQGQPQLPPQPQPVDSQAPQTDFQSQQPQPDFTSHAISNGQPDEAPQQSDAVDQPAREPQPFDTPGVSIVDGPDGSENVTSAQPIVPPTPAGTEPIILPNGNKLPPRSAAYGIPAGPPFSFNQLKYVSQLVKQLKKMKAAVPFLSPVDYLALGVPHYPEVISEPSDLGTVDRKVQKTIKAEEGGYFNFNDWETDVRRIFRNTEWFNGFEHPVSKMGRQVEESFDKQLKKMPPSTSEAVPSTSRGRGAPRRSQETGRPRRDTQHPTAAQQHTDANRGRRRKTTAYGRNGTADQMRHCAFILKELHKKVHSSYASPFYDPVDYVAFGLPDYPQVIQHPMDLSTIGQKLNYGDYEGPNDFFSDMKLMFGNCYKYNPPGTPVHEAGRQTETVFDEKWQQLPPLSTPLEASDDENSDTVKALQRQIEDMQKSLNDFKKGGGGGGGAAPSRATGAATGSGGGRGGKRGSTGGQVGRPRRKSYDEDDENYQVPEITFDMKKELAGKIQQLEGDQLDKAIKIIYETLDLDNNSDEIELDIDVLPTKTLQKLYMFVVKPQKQKRGPYNKQHVDVDLQPRPPKRAGTGGVKRKSMNEDEEALKIQALEAKLRSFEGVSTEGADTSGVGALPENDEASSGSDSDSVSDSGSESD</sequence>
<dbReference type="Gene3D" id="1.20.920.10">
    <property type="entry name" value="Bromodomain-like"/>
    <property type="match status" value="2"/>
</dbReference>
<evidence type="ECO:0000259" key="4">
    <source>
        <dbReference type="PROSITE" id="PS50014"/>
    </source>
</evidence>
<feature type="domain" description="Bromo" evidence="4">
    <location>
        <begin position="442"/>
        <end position="520"/>
    </location>
</feature>
<feature type="compositionally biased region" description="Polar residues" evidence="3">
    <location>
        <begin position="242"/>
        <end position="257"/>
    </location>
</feature>
<feature type="compositionally biased region" description="Basic and acidic residues" evidence="3">
    <location>
        <begin position="23"/>
        <end position="33"/>
    </location>
</feature>
<dbReference type="PRINTS" id="PR00503">
    <property type="entry name" value="BROMODOMAIN"/>
</dbReference>
<name>A0A4T0FCM0_9BASI</name>
<dbReference type="EMBL" id="SPNW01000107">
    <property type="protein sequence ID" value="TIA85529.1"/>
    <property type="molecule type" value="Genomic_DNA"/>
</dbReference>
<evidence type="ECO:0000256" key="3">
    <source>
        <dbReference type="SAM" id="MobiDB-lite"/>
    </source>
</evidence>
<feature type="region of interest" description="Disordered" evidence="3">
    <location>
        <begin position="911"/>
        <end position="950"/>
    </location>
</feature>
<dbReference type="PROSITE" id="PS51525">
    <property type="entry name" value="NET"/>
    <property type="match status" value="1"/>
</dbReference>
<evidence type="ECO:0000313" key="6">
    <source>
        <dbReference type="EMBL" id="TIA85529.1"/>
    </source>
</evidence>
<dbReference type="Pfam" id="PF00439">
    <property type="entry name" value="Bromodomain"/>
    <property type="match status" value="2"/>
</dbReference>
<feature type="region of interest" description="Disordered" evidence="3">
    <location>
        <begin position="527"/>
        <end position="595"/>
    </location>
</feature>
<feature type="compositionally biased region" description="Low complexity" evidence="3">
    <location>
        <begin position="277"/>
        <end position="297"/>
    </location>
</feature>
<feature type="region of interest" description="Disordered" evidence="3">
    <location>
        <begin position="861"/>
        <end position="896"/>
    </location>
</feature>
<feature type="compositionally biased region" description="Pro residues" evidence="3">
    <location>
        <begin position="170"/>
        <end position="187"/>
    </location>
</feature>
<feature type="compositionally biased region" description="Polar residues" evidence="3">
    <location>
        <begin position="267"/>
        <end position="276"/>
    </location>
</feature>
<organism evidence="6 7">
    <name type="scientific">Wallemia hederae</name>
    <dbReference type="NCBI Taxonomy" id="1540922"/>
    <lineage>
        <taxon>Eukaryota</taxon>
        <taxon>Fungi</taxon>
        <taxon>Dikarya</taxon>
        <taxon>Basidiomycota</taxon>
        <taxon>Wallemiomycotina</taxon>
        <taxon>Wallemiomycetes</taxon>
        <taxon>Wallemiales</taxon>
        <taxon>Wallemiaceae</taxon>
        <taxon>Wallemia</taxon>
    </lineage>
</organism>
<evidence type="ECO:0000259" key="5">
    <source>
        <dbReference type="PROSITE" id="PS51525"/>
    </source>
</evidence>
<keyword evidence="1 2" id="KW-0103">Bromodomain</keyword>
<dbReference type="InterPro" id="IPR038336">
    <property type="entry name" value="NET_sf"/>
</dbReference>
<dbReference type="InterPro" id="IPR001487">
    <property type="entry name" value="Bromodomain"/>
</dbReference>
<keyword evidence="7" id="KW-1185">Reference proteome</keyword>
<dbReference type="SUPFAM" id="SSF47370">
    <property type="entry name" value="Bromodomain"/>
    <property type="match status" value="2"/>
</dbReference>
<dbReference type="OrthoDB" id="784962at2759"/>
<feature type="region of interest" description="Disordered" evidence="3">
    <location>
        <begin position="1"/>
        <end position="403"/>
    </location>
</feature>
<dbReference type="Gene3D" id="1.20.1270.220">
    <property type="match status" value="1"/>
</dbReference>
<proteinExistence type="predicted"/>
<dbReference type="GO" id="GO:0006338">
    <property type="term" value="P:chromatin remodeling"/>
    <property type="evidence" value="ECO:0007669"/>
    <property type="project" value="TreeGrafter"/>
</dbReference>
<feature type="compositionally biased region" description="Gly residues" evidence="3">
    <location>
        <begin position="758"/>
        <end position="775"/>
    </location>
</feature>
<evidence type="ECO:0000256" key="2">
    <source>
        <dbReference type="PROSITE-ProRule" id="PRU00035"/>
    </source>
</evidence>
<dbReference type="Proteomes" id="UP000310189">
    <property type="component" value="Unassembled WGS sequence"/>
</dbReference>
<feature type="compositionally biased region" description="Basic and acidic residues" evidence="3">
    <location>
        <begin position="557"/>
        <end position="569"/>
    </location>
</feature>
<feature type="compositionally biased region" description="Basic and acidic residues" evidence="3">
    <location>
        <begin position="1"/>
        <end position="11"/>
    </location>
</feature>
<dbReference type="PANTHER" id="PTHR22880">
    <property type="entry name" value="FALZ-RELATED BROMODOMAIN-CONTAINING PROTEINS"/>
    <property type="match status" value="1"/>
</dbReference>